<protein>
    <submittedName>
        <fullName evidence="2">Uncharacterized protein</fullName>
    </submittedName>
</protein>
<evidence type="ECO:0000313" key="2">
    <source>
        <dbReference type="EMBL" id="EME83194.1"/>
    </source>
</evidence>
<dbReference type="KEGG" id="pfj:MYCFIDRAFT_84870"/>
<dbReference type="AlphaFoldDB" id="M2ZW16"/>
<feature type="region of interest" description="Disordered" evidence="1">
    <location>
        <begin position="55"/>
        <end position="81"/>
    </location>
</feature>
<keyword evidence="3" id="KW-1185">Reference proteome</keyword>
<organism evidence="2 3">
    <name type="scientific">Pseudocercospora fijiensis (strain CIRAD86)</name>
    <name type="common">Black leaf streak disease fungus</name>
    <name type="synonym">Mycosphaerella fijiensis</name>
    <dbReference type="NCBI Taxonomy" id="383855"/>
    <lineage>
        <taxon>Eukaryota</taxon>
        <taxon>Fungi</taxon>
        <taxon>Dikarya</taxon>
        <taxon>Ascomycota</taxon>
        <taxon>Pezizomycotina</taxon>
        <taxon>Dothideomycetes</taxon>
        <taxon>Dothideomycetidae</taxon>
        <taxon>Mycosphaerellales</taxon>
        <taxon>Mycosphaerellaceae</taxon>
        <taxon>Pseudocercospora</taxon>
    </lineage>
</organism>
<feature type="region of interest" description="Disordered" evidence="1">
    <location>
        <begin position="174"/>
        <end position="206"/>
    </location>
</feature>
<gene>
    <name evidence="2" type="ORF">MYCFIDRAFT_84870</name>
</gene>
<feature type="compositionally biased region" description="Basic and acidic residues" evidence="1">
    <location>
        <begin position="180"/>
        <end position="194"/>
    </location>
</feature>
<dbReference type="EMBL" id="KB446558">
    <property type="protein sequence ID" value="EME83194.1"/>
    <property type="molecule type" value="Genomic_DNA"/>
</dbReference>
<dbReference type="HOGENOM" id="CLU_733887_0_0_1"/>
<dbReference type="RefSeq" id="XP_007926492.1">
    <property type="nucleotide sequence ID" value="XM_007928301.1"/>
</dbReference>
<dbReference type="eggNOG" id="ENOG502T5YB">
    <property type="taxonomic scope" value="Eukaryota"/>
</dbReference>
<dbReference type="GeneID" id="19342270"/>
<evidence type="ECO:0000313" key="3">
    <source>
        <dbReference type="Proteomes" id="UP000016932"/>
    </source>
</evidence>
<name>M2ZW16_PSEFD</name>
<reference evidence="2 3" key="1">
    <citation type="journal article" date="2012" name="PLoS Pathog.">
        <title>Diverse lifestyles and strategies of plant pathogenesis encoded in the genomes of eighteen Dothideomycetes fungi.</title>
        <authorList>
            <person name="Ohm R.A."/>
            <person name="Feau N."/>
            <person name="Henrissat B."/>
            <person name="Schoch C.L."/>
            <person name="Horwitz B.A."/>
            <person name="Barry K.W."/>
            <person name="Condon B.J."/>
            <person name="Copeland A.C."/>
            <person name="Dhillon B."/>
            <person name="Glaser F."/>
            <person name="Hesse C.N."/>
            <person name="Kosti I."/>
            <person name="LaButti K."/>
            <person name="Lindquist E.A."/>
            <person name="Lucas S."/>
            <person name="Salamov A.A."/>
            <person name="Bradshaw R.E."/>
            <person name="Ciuffetti L."/>
            <person name="Hamelin R.C."/>
            <person name="Kema G.H.J."/>
            <person name="Lawrence C."/>
            <person name="Scott J.A."/>
            <person name="Spatafora J.W."/>
            <person name="Turgeon B.G."/>
            <person name="de Wit P.J.G.M."/>
            <person name="Zhong S."/>
            <person name="Goodwin S.B."/>
            <person name="Grigoriev I.V."/>
        </authorList>
    </citation>
    <scope>NUCLEOTIDE SEQUENCE [LARGE SCALE GENOMIC DNA]</scope>
    <source>
        <strain evidence="2 3">CIRAD86</strain>
    </source>
</reference>
<accession>M2ZW16</accession>
<feature type="region of interest" description="Disordered" evidence="1">
    <location>
        <begin position="265"/>
        <end position="286"/>
    </location>
</feature>
<dbReference type="Proteomes" id="UP000016932">
    <property type="component" value="Unassembled WGS sequence"/>
</dbReference>
<proteinExistence type="predicted"/>
<feature type="region of interest" description="Disordered" evidence="1">
    <location>
        <begin position="128"/>
        <end position="162"/>
    </location>
</feature>
<dbReference type="VEuPathDB" id="FungiDB:MYCFIDRAFT_84870"/>
<evidence type="ECO:0000256" key="1">
    <source>
        <dbReference type="SAM" id="MobiDB-lite"/>
    </source>
</evidence>
<sequence>MRLTSFIGKPMPRLDKRADSSIPLYSIDGFYEAPAVGLAALILWAFGTYRKAPGRSAPASSDQEFASCHPHMAPNEKSHERENTTTLLDRMSILVTNNRDLLAIVLTADQSSLTRWTPPPFLLTQLAQEEEEDNDSDKSISTSGGACNPKPHRPARLIGPARLADTAAARSVLRTPVASAKKETAKKPRRERDFFTSTPHYHPPHSLMEATPAMLRDDFAAIFGDADRVEATLIKKEPAVDSLGQIAHGSHARAKEEKAKRLEDFKKKQNRRKTSSRKDDGARGRQQVQLKGDNWVLFDVVRGYPPTLESEPPAIFTKYERFEPGNRKIVAYNLESFSVGLKTTPPHFEGCEVQYAKAGPKLVKISKGKEAADTATP</sequence>
<dbReference type="OrthoDB" id="3643508at2759"/>